<keyword evidence="1" id="KW-0812">Transmembrane</keyword>
<dbReference type="PANTHER" id="PTHR36832">
    <property type="entry name" value="SLR1174 PROTEIN-RELATED"/>
    <property type="match status" value="1"/>
</dbReference>
<sequence>MRVHLAVFACGLRRYSTYRAATAAGVFVNVVFGLINAMVLLAVFAAQPRINGYGAADAVTQVFLAQALIGPVAVFGPPLDLGERVRSGEVAVDLLRPVHLMLWWLAHDLGRAAFNLVFRGVPTFIAGLAVFSLVLPRDPVRWAAAAAAFALAVLIGFALRYLYALLGFWLMDTRGVNAVAWLLGPACSGMLLPLVLFPDGLASVLRLLPWAALVQVPVEIFLGKDTLPGGGALGGLAHQAAWTAALLGLGALLTARATRRVVVQGG</sequence>
<feature type="transmembrane region" description="Helical" evidence="1">
    <location>
        <begin position="112"/>
        <end position="135"/>
    </location>
</feature>
<keyword evidence="1" id="KW-1133">Transmembrane helix</keyword>
<feature type="transmembrane region" description="Helical" evidence="1">
    <location>
        <begin position="142"/>
        <end position="166"/>
    </location>
</feature>
<feature type="transmembrane region" description="Helical" evidence="1">
    <location>
        <begin position="58"/>
        <end position="76"/>
    </location>
</feature>
<dbReference type="PANTHER" id="PTHR36832:SF2">
    <property type="entry name" value="INTEGRAL MEMBRANE PROTEIN"/>
    <property type="match status" value="1"/>
</dbReference>
<dbReference type="EMBL" id="JACCCC010000001">
    <property type="protein sequence ID" value="NYE48354.1"/>
    <property type="molecule type" value="Genomic_DNA"/>
</dbReference>
<feature type="transmembrane region" description="Helical" evidence="1">
    <location>
        <begin position="235"/>
        <end position="255"/>
    </location>
</feature>
<keyword evidence="1" id="KW-0472">Membrane</keyword>
<keyword evidence="3" id="KW-1185">Reference proteome</keyword>
<feature type="transmembrane region" description="Helical" evidence="1">
    <location>
        <begin position="21"/>
        <end position="46"/>
    </location>
</feature>
<comment type="caution">
    <text evidence="2">The sequence shown here is derived from an EMBL/GenBank/DDBJ whole genome shotgun (WGS) entry which is preliminary data.</text>
</comment>
<reference evidence="2 3" key="1">
    <citation type="submission" date="2020-07" db="EMBL/GenBank/DDBJ databases">
        <title>Sequencing the genomes of 1000 actinobacteria strains.</title>
        <authorList>
            <person name="Klenk H.-P."/>
        </authorList>
    </citation>
    <scope>NUCLEOTIDE SEQUENCE [LARGE SCALE GENOMIC DNA]</scope>
    <source>
        <strain evidence="2 3">CXB654</strain>
    </source>
</reference>
<evidence type="ECO:0000256" key="1">
    <source>
        <dbReference type="SAM" id="Phobius"/>
    </source>
</evidence>
<evidence type="ECO:0000313" key="3">
    <source>
        <dbReference type="Proteomes" id="UP000589036"/>
    </source>
</evidence>
<gene>
    <name evidence="2" type="ORF">HDA32_003474</name>
</gene>
<feature type="transmembrane region" description="Helical" evidence="1">
    <location>
        <begin position="178"/>
        <end position="197"/>
    </location>
</feature>
<proteinExistence type="predicted"/>
<evidence type="ECO:0000313" key="2">
    <source>
        <dbReference type="EMBL" id="NYE48354.1"/>
    </source>
</evidence>
<protein>
    <submittedName>
        <fullName evidence="2">ABC-2 type transport system permease protein</fullName>
    </submittedName>
</protein>
<organism evidence="2 3">
    <name type="scientific">Spinactinospora alkalitolerans</name>
    <dbReference type="NCBI Taxonomy" id="687207"/>
    <lineage>
        <taxon>Bacteria</taxon>
        <taxon>Bacillati</taxon>
        <taxon>Actinomycetota</taxon>
        <taxon>Actinomycetes</taxon>
        <taxon>Streptosporangiales</taxon>
        <taxon>Nocardiopsidaceae</taxon>
        <taxon>Spinactinospora</taxon>
    </lineage>
</organism>
<dbReference type="Pfam" id="PF06182">
    <property type="entry name" value="ABC2_membrane_6"/>
    <property type="match status" value="1"/>
</dbReference>
<dbReference type="RefSeq" id="WP_179644156.1">
    <property type="nucleotide sequence ID" value="NZ_BAAAYY010000004.1"/>
</dbReference>
<accession>A0A852U2I1</accession>
<name>A0A852U2I1_9ACTN</name>
<dbReference type="InterPro" id="IPR010390">
    <property type="entry name" value="ABC-2_transporter-like"/>
</dbReference>
<dbReference type="Proteomes" id="UP000589036">
    <property type="component" value="Unassembled WGS sequence"/>
</dbReference>
<dbReference type="AlphaFoldDB" id="A0A852U2I1"/>